<gene>
    <name evidence="3" type="ORF">ACFSJD_36205</name>
</gene>
<comment type="caution">
    <text evidence="3">The sequence shown here is derived from an EMBL/GenBank/DDBJ whole genome shotgun (WGS) entry which is preliminary data.</text>
</comment>
<feature type="transmembrane region" description="Helical" evidence="2">
    <location>
        <begin position="122"/>
        <end position="142"/>
    </location>
</feature>
<feature type="transmembrane region" description="Helical" evidence="2">
    <location>
        <begin position="154"/>
        <end position="173"/>
    </location>
</feature>
<evidence type="ECO:0000256" key="2">
    <source>
        <dbReference type="SAM" id="Phobius"/>
    </source>
</evidence>
<organism evidence="3 4">
    <name type="scientific">Pseudonocardia yunnanensis</name>
    <dbReference type="NCBI Taxonomy" id="58107"/>
    <lineage>
        <taxon>Bacteria</taxon>
        <taxon>Bacillati</taxon>
        <taxon>Actinomycetota</taxon>
        <taxon>Actinomycetes</taxon>
        <taxon>Pseudonocardiales</taxon>
        <taxon>Pseudonocardiaceae</taxon>
        <taxon>Pseudonocardia</taxon>
    </lineage>
</organism>
<keyword evidence="2" id="KW-0472">Membrane</keyword>
<reference evidence="4" key="1">
    <citation type="journal article" date="2019" name="Int. J. Syst. Evol. Microbiol.">
        <title>The Global Catalogue of Microorganisms (GCM) 10K type strain sequencing project: providing services to taxonomists for standard genome sequencing and annotation.</title>
        <authorList>
            <consortium name="The Broad Institute Genomics Platform"/>
            <consortium name="The Broad Institute Genome Sequencing Center for Infectious Disease"/>
            <person name="Wu L."/>
            <person name="Ma J."/>
        </authorList>
    </citation>
    <scope>NUCLEOTIDE SEQUENCE [LARGE SCALE GENOMIC DNA]</scope>
    <source>
        <strain evidence="4">CCM 7043</strain>
    </source>
</reference>
<keyword evidence="2" id="KW-1133">Transmembrane helix</keyword>
<accession>A0ABW4F7V0</accession>
<evidence type="ECO:0000313" key="4">
    <source>
        <dbReference type="Proteomes" id="UP001597114"/>
    </source>
</evidence>
<feature type="compositionally biased region" description="Polar residues" evidence="1">
    <location>
        <begin position="227"/>
        <end position="239"/>
    </location>
</feature>
<dbReference type="Proteomes" id="UP001597114">
    <property type="component" value="Unassembled WGS sequence"/>
</dbReference>
<feature type="transmembrane region" description="Helical" evidence="2">
    <location>
        <begin position="30"/>
        <end position="51"/>
    </location>
</feature>
<feature type="transmembrane region" description="Helical" evidence="2">
    <location>
        <begin position="58"/>
        <end position="79"/>
    </location>
</feature>
<evidence type="ECO:0008006" key="5">
    <source>
        <dbReference type="Google" id="ProtNLM"/>
    </source>
</evidence>
<keyword evidence="2" id="KW-0812">Transmembrane</keyword>
<feature type="transmembrane region" description="Helical" evidence="2">
    <location>
        <begin position="91"/>
        <end position="110"/>
    </location>
</feature>
<proteinExistence type="predicted"/>
<dbReference type="PANTHER" id="PTHR40761:SF1">
    <property type="entry name" value="CONSERVED INTEGRAL MEMBRANE ALANINE VALINE AND LEUCINE RICH PROTEIN-RELATED"/>
    <property type="match status" value="1"/>
</dbReference>
<keyword evidence="4" id="KW-1185">Reference proteome</keyword>
<dbReference type="PANTHER" id="PTHR40761">
    <property type="entry name" value="CONSERVED INTEGRAL MEMBRANE ALANINE VALINE AND LEUCINE RICH PROTEIN-RELATED"/>
    <property type="match status" value="1"/>
</dbReference>
<evidence type="ECO:0000256" key="1">
    <source>
        <dbReference type="SAM" id="MobiDB-lite"/>
    </source>
</evidence>
<protein>
    <recommendedName>
        <fullName evidence="5">EamA domain-containing protein</fullName>
    </recommendedName>
</protein>
<feature type="region of interest" description="Disordered" evidence="1">
    <location>
        <begin position="222"/>
        <end position="250"/>
    </location>
</feature>
<dbReference type="EMBL" id="JBHUCO010000054">
    <property type="protein sequence ID" value="MFD1522977.1"/>
    <property type="molecule type" value="Genomic_DNA"/>
</dbReference>
<evidence type="ECO:0000313" key="3">
    <source>
        <dbReference type="EMBL" id="MFD1522977.1"/>
    </source>
</evidence>
<sequence>MRCVAPGDSRRSCCSPGRAQEDDAELDLPASLPLTIPLPVVLLGCLVYAASVRHPSRVLALALGIGVLYVVTAGLMKVVTGQLRLGLDELFLHPVVYIVAVIGSIGFLLSQNAFRQGQLVSPAVAMITSTDPVVGVLIGVGWLGEQLDSSPALLAGQCHAALVVIGSIAVITARGSLLLRQRLDPPVDAAPSSAQKTLECEAQYPWPAHLATFERFTVGRERAHSTGVESTTQTGSVHRSVSAGRPGSGA</sequence>
<dbReference type="RefSeq" id="WP_344725052.1">
    <property type="nucleotide sequence ID" value="NZ_JBHUCO010000054.1"/>
</dbReference>
<name>A0ABW4F7V0_9PSEU</name>